<dbReference type="AlphaFoldDB" id="A0A010T0B1"/>
<evidence type="ECO:0000313" key="1">
    <source>
        <dbReference type="EMBL" id="EXF96343.1"/>
    </source>
</evidence>
<evidence type="ECO:0000313" key="2">
    <source>
        <dbReference type="Proteomes" id="UP000022611"/>
    </source>
</evidence>
<sequence>MGLLGSLLPGSRLRRFGVRFLSPIALGDRPTLYQSDTTTRQLILANEHHRIRIRGYAELD</sequence>
<protein>
    <recommendedName>
        <fullName evidence="3">MaoC-like domain-containing protein</fullName>
    </recommendedName>
</protein>
<gene>
    <name evidence="1" type="ORF">HK44_022605</name>
</gene>
<organism evidence="1 2">
    <name type="scientific">Pseudomonas fluorescens HK44</name>
    <dbReference type="NCBI Taxonomy" id="1042209"/>
    <lineage>
        <taxon>Bacteria</taxon>
        <taxon>Pseudomonadati</taxon>
        <taxon>Pseudomonadota</taxon>
        <taxon>Gammaproteobacteria</taxon>
        <taxon>Pseudomonadales</taxon>
        <taxon>Pseudomonadaceae</taxon>
        <taxon>Pseudomonas</taxon>
    </lineage>
</organism>
<accession>A0A010T0B1</accession>
<dbReference type="Proteomes" id="UP000022611">
    <property type="component" value="Unassembled WGS sequence"/>
</dbReference>
<proteinExistence type="predicted"/>
<comment type="caution">
    <text evidence="1">The sequence shown here is derived from an EMBL/GenBank/DDBJ whole genome shotgun (WGS) entry which is preliminary data.</text>
</comment>
<dbReference type="PATRIC" id="fig|1042209.11.peg.1061"/>
<name>A0A010T0B1_PSEFL</name>
<dbReference type="EMBL" id="AFOY02000004">
    <property type="protein sequence ID" value="EXF96343.1"/>
    <property type="molecule type" value="Genomic_DNA"/>
</dbReference>
<evidence type="ECO:0008006" key="3">
    <source>
        <dbReference type="Google" id="ProtNLM"/>
    </source>
</evidence>
<reference evidence="1 2" key="1">
    <citation type="journal article" date="2011" name="J. Bacteriol.">
        <title>Draft genome sequence of the polycyclic aromatic hydrocarbon-degrading, genetically engineered bioluminescent bioreporter Pseudomonas fluorescens HK44.</title>
        <authorList>
            <person name="Chauhan A."/>
            <person name="Layton A.C."/>
            <person name="Williams D.E."/>
            <person name="Smartt A.E."/>
            <person name="Ripp S."/>
            <person name="Karpinets T.V."/>
            <person name="Brown S.D."/>
            <person name="Sayler G.S."/>
        </authorList>
    </citation>
    <scope>NUCLEOTIDE SEQUENCE [LARGE SCALE GENOMIC DNA]</scope>
    <source>
        <strain evidence="1 2">HK44</strain>
    </source>
</reference>
<dbReference type="HOGENOM" id="CLU_2938177_0_0_6"/>